<evidence type="ECO:0000256" key="5">
    <source>
        <dbReference type="ARBA" id="ARBA00022553"/>
    </source>
</evidence>
<dbReference type="InterPro" id="IPR005467">
    <property type="entry name" value="His_kinase_dom"/>
</dbReference>
<keyword evidence="8" id="KW-0547">Nucleotide-binding</keyword>
<feature type="transmembrane region" description="Helical" evidence="14">
    <location>
        <begin position="340"/>
        <end position="363"/>
    </location>
</feature>
<dbReference type="InterPro" id="IPR003594">
    <property type="entry name" value="HATPase_dom"/>
</dbReference>
<organism evidence="17 18">
    <name type="scientific">Butyrivibrio hungatei</name>
    <dbReference type="NCBI Taxonomy" id="185008"/>
    <lineage>
        <taxon>Bacteria</taxon>
        <taxon>Bacillati</taxon>
        <taxon>Bacillota</taxon>
        <taxon>Clostridia</taxon>
        <taxon>Lachnospirales</taxon>
        <taxon>Lachnospiraceae</taxon>
        <taxon>Butyrivibrio</taxon>
    </lineage>
</organism>
<keyword evidence="18" id="KW-1185">Reference proteome</keyword>
<evidence type="ECO:0000256" key="8">
    <source>
        <dbReference type="ARBA" id="ARBA00022741"/>
    </source>
</evidence>
<keyword evidence="11 14" id="KW-1133">Transmembrane helix</keyword>
<dbReference type="OrthoDB" id="9792991at2"/>
<protein>
    <recommendedName>
        <fullName evidence="3">histidine kinase</fullName>
        <ecNumber evidence="3">2.7.13.3</ecNumber>
    </recommendedName>
</protein>
<feature type="domain" description="Histidine kinase" evidence="15">
    <location>
        <begin position="576"/>
        <end position="773"/>
    </location>
</feature>
<comment type="subcellular location">
    <subcellularLocation>
        <location evidence="2">Cell membrane</location>
        <topology evidence="2">Multi-pass membrane protein</topology>
    </subcellularLocation>
</comment>
<dbReference type="PROSITE" id="PS50885">
    <property type="entry name" value="HAMP"/>
    <property type="match status" value="1"/>
</dbReference>
<keyword evidence="4" id="KW-1003">Cell membrane</keyword>
<keyword evidence="6" id="KW-0808">Transferase</keyword>
<evidence type="ECO:0000256" key="1">
    <source>
        <dbReference type="ARBA" id="ARBA00000085"/>
    </source>
</evidence>
<dbReference type="PANTHER" id="PTHR45528:SF1">
    <property type="entry name" value="SENSOR HISTIDINE KINASE CPXA"/>
    <property type="match status" value="1"/>
</dbReference>
<dbReference type="AlphaFoldDB" id="A0A1G5AF21"/>
<dbReference type="PANTHER" id="PTHR45528">
    <property type="entry name" value="SENSOR HISTIDINE KINASE CPXA"/>
    <property type="match status" value="1"/>
</dbReference>
<dbReference type="GO" id="GO:0005886">
    <property type="term" value="C:plasma membrane"/>
    <property type="evidence" value="ECO:0007669"/>
    <property type="project" value="UniProtKB-SubCell"/>
</dbReference>
<dbReference type="InterPro" id="IPR003660">
    <property type="entry name" value="HAMP_dom"/>
</dbReference>
<evidence type="ECO:0000256" key="2">
    <source>
        <dbReference type="ARBA" id="ARBA00004651"/>
    </source>
</evidence>
<feature type="transmembrane region" description="Helical" evidence="14">
    <location>
        <begin position="12"/>
        <end position="34"/>
    </location>
</feature>
<dbReference type="SMART" id="SM00387">
    <property type="entry name" value="HATPase_c"/>
    <property type="match status" value="1"/>
</dbReference>
<gene>
    <name evidence="17" type="ORF">SAMN02910451_00194</name>
</gene>
<feature type="transmembrane region" description="Helical" evidence="14">
    <location>
        <begin position="409"/>
        <end position="436"/>
    </location>
</feature>
<evidence type="ECO:0000256" key="7">
    <source>
        <dbReference type="ARBA" id="ARBA00022692"/>
    </source>
</evidence>
<evidence type="ECO:0000256" key="12">
    <source>
        <dbReference type="ARBA" id="ARBA00023012"/>
    </source>
</evidence>
<dbReference type="Proteomes" id="UP000183047">
    <property type="component" value="Unassembled WGS sequence"/>
</dbReference>
<dbReference type="Gene3D" id="1.10.287.130">
    <property type="match status" value="1"/>
</dbReference>
<keyword evidence="7 14" id="KW-0812">Transmembrane</keyword>
<dbReference type="EC" id="2.7.13.3" evidence="3"/>
<keyword evidence="9 17" id="KW-0418">Kinase</keyword>
<name>A0A1G5AF21_9FIRM</name>
<evidence type="ECO:0000259" key="16">
    <source>
        <dbReference type="PROSITE" id="PS50885"/>
    </source>
</evidence>
<evidence type="ECO:0000256" key="3">
    <source>
        <dbReference type="ARBA" id="ARBA00012438"/>
    </source>
</evidence>
<keyword evidence="5" id="KW-0597">Phosphoprotein</keyword>
<dbReference type="Pfam" id="PF00512">
    <property type="entry name" value="HisKA"/>
    <property type="match status" value="1"/>
</dbReference>
<feature type="transmembrane region" description="Helical" evidence="14">
    <location>
        <begin position="487"/>
        <end position="509"/>
    </location>
</feature>
<dbReference type="Gene3D" id="3.30.565.10">
    <property type="entry name" value="Histidine kinase-like ATPase, C-terminal domain"/>
    <property type="match status" value="1"/>
</dbReference>
<feature type="domain" description="HAMP" evidence="16">
    <location>
        <begin position="508"/>
        <end position="561"/>
    </location>
</feature>
<proteinExistence type="predicted"/>
<dbReference type="InterPro" id="IPR036097">
    <property type="entry name" value="HisK_dim/P_sf"/>
</dbReference>
<accession>A0A1G5AF21</accession>
<feature type="transmembrane region" description="Helical" evidence="14">
    <location>
        <begin position="462"/>
        <end position="481"/>
    </location>
</feature>
<sequence length="794" mass="89602">MRRFYSKKAKILLAIACIFFSMFFLMSTIAWFLFNGTEFNYGDDFREHIYSNAAQAYAAIALSKYDSGFNADLLNEMNCYFGIVDGIVTEKTDLNDDGIYFYRNFSGVSVPKEEECYIQTYRIGKNTHFKSVGKCNFIDMIVPRYYRCIGTANFIGTVNYDIEGIGYDILDGRAYAYANNKLYPLGIEYELGDSYSDISADEILNLDGAYKQAWDTGKFSMGDNTEYEPISKTAPGVNLYLTADDETRGVGVISGDYVVDLSQLHNTLKDTMNNDSSYEMPVAYLSDFSTINTADPNSEVKNYTFVCFPNEAKLSAEGHVHDYYAEAQKVVGMANAVNPFLPIMCIISFILACVCLVIFLKAAGHTRQSDEIVAGPIDKIPIEALVFGGAILELLFVVIIDRLSYKESAALWICSIVIDLVLNIVMLLIFCSIVAVNIKLHKLRENSVILGLLMRYDWKKRIWIVYVAVPMILFMITLFLYEITVYAGILVAFLGVFMDKVVLAVFIFWGIRSYSKIKDAAEKLAKGDTTARVDVAGMPQFFEDTGNAINEIQSGFEIALAEQTKSERMRTELITNVSHDIKTPITSIINYVDLLGKENIESEKVNEYLEVLNRQSLRLKKLVEDIIEAAKITTGNINLNMEEVDAKVLLDQSIGEFAERLKEKQIEVVVSSSEEKMMLLADNRYLWRVFDNIMSNIVKYAKADTRAYVDLKKEDDKLRFIFRNTSREQLNITPDELMERFVRGDKSRYTDGNGLGLSIASSLTKAMGGSMNLTIDGDFFKVILEFDVIDKSEG</sequence>
<dbReference type="InterPro" id="IPR050398">
    <property type="entry name" value="HssS/ArlS-like"/>
</dbReference>
<dbReference type="GO" id="GO:0000155">
    <property type="term" value="F:phosphorelay sensor kinase activity"/>
    <property type="evidence" value="ECO:0007669"/>
    <property type="project" value="InterPro"/>
</dbReference>
<dbReference type="SMART" id="SM00388">
    <property type="entry name" value="HisKA"/>
    <property type="match status" value="1"/>
</dbReference>
<evidence type="ECO:0000256" key="11">
    <source>
        <dbReference type="ARBA" id="ARBA00022989"/>
    </source>
</evidence>
<evidence type="ECO:0000256" key="4">
    <source>
        <dbReference type="ARBA" id="ARBA00022475"/>
    </source>
</evidence>
<dbReference type="InterPro" id="IPR036890">
    <property type="entry name" value="HATPase_C_sf"/>
</dbReference>
<evidence type="ECO:0000256" key="14">
    <source>
        <dbReference type="SAM" id="Phobius"/>
    </source>
</evidence>
<dbReference type="CDD" id="cd00082">
    <property type="entry name" value="HisKA"/>
    <property type="match status" value="1"/>
</dbReference>
<feature type="transmembrane region" description="Helical" evidence="14">
    <location>
        <begin position="384"/>
        <end position="403"/>
    </location>
</feature>
<dbReference type="EMBL" id="FMUR01000003">
    <property type="protein sequence ID" value="SCX76470.1"/>
    <property type="molecule type" value="Genomic_DNA"/>
</dbReference>
<keyword evidence="12" id="KW-0902">Two-component regulatory system</keyword>
<evidence type="ECO:0000256" key="10">
    <source>
        <dbReference type="ARBA" id="ARBA00022840"/>
    </source>
</evidence>
<dbReference type="SUPFAM" id="SSF55874">
    <property type="entry name" value="ATPase domain of HSP90 chaperone/DNA topoisomerase II/histidine kinase"/>
    <property type="match status" value="1"/>
</dbReference>
<evidence type="ECO:0000256" key="13">
    <source>
        <dbReference type="ARBA" id="ARBA00023136"/>
    </source>
</evidence>
<dbReference type="PROSITE" id="PS50109">
    <property type="entry name" value="HIS_KIN"/>
    <property type="match status" value="1"/>
</dbReference>
<dbReference type="InterPro" id="IPR003661">
    <property type="entry name" value="HisK_dim/P_dom"/>
</dbReference>
<dbReference type="Pfam" id="PF02518">
    <property type="entry name" value="HATPase_c"/>
    <property type="match status" value="1"/>
</dbReference>
<evidence type="ECO:0000256" key="6">
    <source>
        <dbReference type="ARBA" id="ARBA00022679"/>
    </source>
</evidence>
<keyword evidence="10" id="KW-0067">ATP-binding</keyword>
<comment type="catalytic activity">
    <reaction evidence="1">
        <text>ATP + protein L-histidine = ADP + protein N-phospho-L-histidine.</text>
        <dbReference type="EC" id="2.7.13.3"/>
    </reaction>
</comment>
<evidence type="ECO:0000313" key="17">
    <source>
        <dbReference type="EMBL" id="SCX76470.1"/>
    </source>
</evidence>
<evidence type="ECO:0000256" key="9">
    <source>
        <dbReference type="ARBA" id="ARBA00022777"/>
    </source>
</evidence>
<dbReference type="SUPFAM" id="SSF47384">
    <property type="entry name" value="Homodimeric domain of signal transducing histidine kinase"/>
    <property type="match status" value="1"/>
</dbReference>
<dbReference type="GO" id="GO:0005524">
    <property type="term" value="F:ATP binding"/>
    <property type="evidence" value="ECO:0007669"/>
    <property type="project" value="UniProtKB-KW"/>
</dbReference>
<dbReference type="FunFam" id="1.10.287.130:FF:000008">
    <property type="entry name" value="Two-component sensor histidine kinase"/>
    <property type="match status" value="1"/>
</dbReference>
<keyword evidence="13 14" id="KW-0472">Membrane</keyword>
<evidence type="ECO:0000313" key="18">
    <source>
        <dbReference type="Proteomes" id="UP000183047"/>
    </source>
</evidence>
<reference evidence="18" key="1">
    <citation type="submission" date="2016-10" db="EMBL/GenBank/DDBJ databases">
        <authorList>
            <person name="Varghese N."/>
            <person name="Submissions S."/>
        </authorList>
    </citation>
    <scope>NUCLEOTIDE SEQUENCE [LARGE SCALE GENOMIC DNA]</scope>
    <source>
        <strain evidence="18">XBD2006</strain>
    </source>
</reference>
<evidence type="ECO:0000259" key="15">
    <source>
        <dbReference type="PROSITE" id="PS50109"/>
    </source>
</evidence>